<dbReference type="AlphaFoldDB" id="A0A7J7KTZ7"/>
<reference evidence="1" key="1">
    <citation type="submission" date="2020-06" db="EMBL/GenBank/DDBJ databases">
        <title>Draft genome of Bugula neritina, a colonial animal packing powerful symbionts and potential medicines.</title>
        <authorList>
            <person name="Rayko M."/>
        </authorList>
    </citation>
    <scope>NUCLEOTIDE SEQUENCE [LARGE SCALE GENOMIC DNA]</scope>
    <source>
        <strain evidence="1">Kwan_BN1</strain>
    </source>
</reference>
<dbReference type="EMBL" id="VXIV02000005">
    <property type="protein sequence ID" value="KAF6041680.1"/>
    <property type="molecule type" value="Genomic_DNA"/>
</dbReference>
<accession>A0A7J7KTZ7</accession>
<organism evidence="1 2">
    <name type="scientific">Bugula neritina</name>
    <name type="common">Brown bryozoan</name>
    <name type="synonym">Sertularia neritina</name>
    <dbReference type="NCBI Taxonomy" id="10212"/>
    <lineage>
        <taxon>Eukaryota</taxon>
        <taxon>Metazoa</taxon>
        <taxon>Spiralia</taxon>
        <taxon>Lophotrochozoa</taxon>
        <taxon>Bryozoa</taxon>
        <taxon>Gymnolaemata</taxon>
        <taxon>Cheilostomatida</taxon>
        <taxon>Flustrina</taxon>
        <taxon>Buguloidea</taxon>
        <taxon>Bugulidae</taxon>
        <taxon>Bugula</taxon>
    </lineage>
</organism>
<name>A0A7J7KTZ7_BUGNE</name>
<gene>
    <name evidence="1" type="ORF">EB796_000023</name>
</gene>
<protein>
    <submittedName>
        <fullName evidence="1">Uncharacterized protein</fullName>
    </submittedName>
</protein>
<proteinExistence type="predicted"/>
<dbReference type="Proteomes" id="UP000593567">
    <property type="component" value="Unassembled WGS sequence"/>
</dbReference>
<evidence type="ECO:0000313" key="1">
    <source>
        <dbReference type="EMBL" id="KAF6041680.1"/>
    </source>
</evidence>
<sequence>MAYGHAISDSYTAIHHLSGSGELITIQLCYRGLGSCRTCIPESQGSLADYHAVGELNKEPKLLHFFKTCHYMYSFQWVWNMPRVQAAS</sequence>
<evidence type="ECO:0000313" key="2">
    <source>
        <dbReference type="Proteomes" id="UP000593567"/>
    </source>
</evidence>
<comment type="caution">
    <text evidence="1">The sequence shown here is derived from an EMBL/GenBank/DDBJ whole genome shotgun (WGS) entry which is preliminary data.</text>
</comment>
<keyword evidence="2" id="KW-1185">Reference proteome</keyword>